<dbReference type="EMBL" id="UOFZ01000099">
    <property type="protein sequence ID" value="VAX13119.1"/>
    <property type="molecule type" value="Genomic_DNA"/>
</dbReference>
<gene>
    <name evidence="1" type="ORF">MNBD_GAMMA24-1194</name>
</gene>
<name>A0A3B1B452_9ZZZZ</name>
<feature type="non-terminal residue" evidence="1">
    <location>
        <position position="40"/>
    </location>
</feature>
<accession>A0A3B1B452</accession>
<evidence type="ECO:0000313" key="1">
    <source>
        <dbReference type="EMBL" id="VAX13119.1"/>
    </source>
</evidence>
<dbReference type="AlphaFoldDB" id="A0A3B1B452"/>
<organism evidence="1">
    <name type="scientific">hydrothermal vent metagenome</name>
    <dbReference type="NCBI Taxonomy" id="652676"/>
    <lineage>
        <taxon>unclassified sequences</taxon>
        <taxon>metagenomes</taxon>
        <taxon>ecological metagenomes</taxon>
    </lineage>
</organism>
<sequence length="40" mass="4825">MRTSTLNQPFLQFNFPIKMDEKQMLNLFLISRLRALIKIN</sequence>
<reference evidence="1" key="1">
    <citation type="submission" date="2018-06" db="EMBL/GenBank/DDBJ databases">
        <authorList>
            <person name="Zhirakovskaya E."/>
        </authorList>
    </citation>
    <scope>NUCLEOTIDE SEQUENCE</scope>
</reference>
<proteinExistence type="predicted"/>
<protein>
    <submittedName>
        <fullName evidence="1">Uncharacterized protein</fullName>
    </submittedName>
</protein>